<reference evidence="1" key="1">
    <citation type="submission" date="2021-01" db="EMBL/GenBank/DDBJ databases">
        <authorList>
            <consortium name="Genoscope - CEA"/>
            <person name="William W."/>
        </authorList>
    </citation>
    <scope>NUCLEOTIDE SEQUENCE</scope>
</reference>
<proteinExistence type="predicted"/>
<dbReference type="AlphaFoldDB" id="A0A8S1YGA2"/>
<sequence>MNNNNSFSKSGILLLELNKQKYKTYQIYINNLNIRDNQCGQVGYSFFNEFKRILTSNQEQILGQIKHDIIINNYKYLGNQAEFGTCLFLINLMQLQFFKVMKHIKLEGQFILQDQNPNYSQQIVIQSIIMHKLLVQSILIIVQVKIQKDLIQILLKLVHISLEMLVQVPTNLSITLNNYKSILNTYPIYEINDCLYEQLKILNMKIEEYFCQVKLQSKNIKNLIQNLSNYNHQTQLLELLHQII</sequence>
<comment type="caution">
    <text evidence="1">The sequence shown here is derived from an EMBL/GenBank/DDBJ whole genome shotgun (WGS) entry which is preliminary data.</text>
</comment>
<accession>A0A8S1YGA2</accession>
<keyword evidence="2" id="KW-1185">Reference proteome</keyword>
<gene>
    <name evidence="1" type="ORF">PPENT_87.1.T1690030</name>
</gene>
<evidence type="ECO:0000313" key="2">
    <source>
        <dbReference type="Proteomes" id="UP000689195"/>
    </source>
</evidence>
<organism evidence="1 2">
    <name type="scientific">Paramecium pentaurelia</name>
    <dbReference type="NCBI Taxonomy" id="43138"/>
    <lineage>
        <taxon>Eukaryota</taxon>
        <taxon>Sar</taxon>
        <taxon>Alveolata</taxon>
        <taxon>Ciliophora</taxon>
        <taxon>Intramacronucleata</taxon>
        <taxon>Oligohymenophorea</taxon>
        <taxon>Peniculida</taxon>
        <taxon>Parameciidae</taxon>
        <taxon>Paramecium</taxon>
    </lineage>
</organism>
<name>A0A8S1YGA2_9CILI</name>
<dbReference type="Proteomes" id="UP000689195">
    <property type="component" value="Unassembled WGS sequence"/>
</dbReference>
<protein>
    <submittedName>
        <fullName evidence="1">Uncharacterized protein</fullName>
    </submittedName>
</protein>
<dbReference type="EMBL" id="CAJJDO010000169">
    <property type="protein sequence ID" value="CAD8212559.1"/>
    <property type="molecule type" value="Genomic_DNA"/>
</dbReference>
<evidence type="ECO:0000313" key="1">
    <source>
        <dbReference type="EMBL" id="CAD8212559.1"/>
    </source>
</evidence>